<evidence type="ECO:0000313" key="3">
    <source>
        <dbReference type="Proteomes" id="UP000244896"/>
    </source>
</evidence>
<keyword evidence="3" id="KW-1185">Reference proteome</keyword>
<feature type="binding site" evidence="1">
    <location>
        <position position="8"/>
    </location>
    <ligand>
        <name>a divalent metal cation</name>
        <dbReference type="ChEBI" id="CHEBI:60240"/>
        <label>1</label>
    </ligand>
</feature>
<dbReference type="InterPro" id="IPR001130">
    <property type="entry name" value="TatD-like"/>
</dbReference>
<dbReference type="PANTHER" id="PTHR47176">
    <property type="entry name" value="OSJNBA0020J04.13 PROTEIN"/>
    <property type="match status" value="1"/>
</dbReference>
<dbReference type="Gene3D" id="3.20.20.140">
    <property type="entry name" value="Metal-dependent hydrolases"/>
    <property type="match status" value="1"/>
</dbReference>
<dbReference type="InterPro" id="IPR032466">
    <property type="entry name" value="Metal_Hydrolase"/>
</dbReference>
<dbReference type="PANTHER" id="PTHR47176:SF1">
    <property type="entry name" value="OS04G0577500 PROTEIN"/>
    <property type="match status" value="1"/>
</dbReference>
<evidence type="ECO:0000256" key="1">
    <source>
        <dbReference type="PIRSR" id="PIRSR005902-1"/>
    </source>
</evidence>
<keyword evidence="2" id="KW-0378">Hydrolase</keyword>
<feature type="binding site" evidence="1">
    <location>
        <position position="92"/>
    </location>
    <ligand>
        <name>a divalent metal cation</name>
        <dbReference type="ChEBI" id="CHEBI:60240"/>
        <label>1</label>
    </ligand>
</feature>
<dbReference type="CDD" id="cd01310">
    <property type="entry name" value="TatD_DNAse"/>
    <property type="match status" value="1"/>
</dbReference>
<gene>
    <name evidence="2" type="ORF">CKA38_05745</name>
</gene>
<accession>A0A2U8E1T6</accession>
<feature type="binding site" evidence="1">
    <location>
        <position position="167"/>
    </location>
    <ligand>
        <name>a divalent metal cation</name>
        <dbReference type="ChEBI" id="CHEBI:60240"/>
        <label>2</label>
    </ligand>
</feature>
<keyword evidence="1" id="KW-0479">Metal-binding</keyword>
<feature type="binding site" evidence="1">
    <location>
        <position position="217"/>
    </location>
    <ligand>
        <name>a divalent metal cation</name>
        <dbReference type="ChEBI" id="CHEBI:60240"/>
        <label>1</label>
    </ligand>
</feature>
<name>A0A2U8E1T6_9BACT</name>
<dbReference type="EMBL" id="CP023004">
    <property type="protein sequence ID" value="AWI08823.1"/>
    <property type="molecule type" value="Genomic_DNA"/>
</dbReference>
<dbReference type="Pfam" id="PF01026">
    <property type="entry name" value="TatD_DNase"/>
    <property type="match status" value="1"/>
</dbReference>
<dbReference type="OrthoDB" id="9810005at2"/>
<dbReference type="GO" id="GO:0046872">
    <property type="term" value="F:metal ion binding"/>
    <property type="evidence" value="ECO:0007669"/>
    <property type="project" value="UniProtKB-KW"/>
</dbReference>
<dbReference type="PIRSF" id="PIRSF005902">
    <property type="entry name" value="DNase_TatD"/>
    <property type="match status" value="1"/>
</dbReference>
<dbReference type="KEGG" id="elut:CKA38_05745"/>
<sequence length="277" mass="30427">MLYDAHNHLQDSALASHLDEIAAAYAEIGLERAVVNGTCEADWSDVTALARRHQFVLPSYGLHPWDAGNRTPNWLDTLRATLDTNPAAHIGEIGLDRWIIDRARPDDPRLAGLRRAPLDEQAEVFRAQLALAAGRNLVASIHCLDAFGLLLEILETTPLPARGFLLHAYSGPAEMLPQFVKLGAYFSFNGSFLSEKHIRHRGVFRRIPIDRILVETDAPAMPPPAKYRPFLFSAPDEKLNHPANIAGTHAGLANAREVEPVALGVSVAQNFTRLFGG</sequence>
<proteinExistence type="predicted"/>
<dbReference type="Proteomes" id="UP000244896">
    <property type="component" value="Chromosome"/>
</dbReference>
<dbReference type="GO" id="GO:0016788">
    <property type="term" value="F:hydrolase activity, acting on ester bonds"/>
    <property type="evidence" value="ECO:0007669"/>
    <property type="project" value="InterPro"/>
</dbReference>
<feature type="binding site" evidence="1">
    <location>
        <position position="6"/>
    </location>
    <ligand>
        <name>a divalent metal cation</name>
        <dbReference type="ChEBI" id="CHEBI:60240"/>
        <label>1</label>
    </ligand>
</feature>
<dbReference type="SUPFAM" id="SSF51556">
    <property type="entry name" value="Metallo-dependent hydrolases"/>
    <property type="match status" value="1"/>
</dbReference>
<dbReference type="RefSeq" id="WP_108824633.1">
    <property type="nucleotide sequence ID" value="NZ_CP023004.1"/>
</dbReference>
<feature type="binding site" evidence="1">
    <location>
        <position position="142"/>
    </location>
    <ligand>
        <name>a divalent metal cation</name>
        <dbReference type="ChEBI" id="CHEBI:60240"/>
        <label>2</label>
    </ligand>
</feature>
<reference evidence="2 3" key="1">
    <citation type="journal article" date="2018" name="Syst. Appl. Microbiol.">
        <title>Ereboglobus luteus gen. nov. sp. nov. from cockroach guts, and new insights into the oxygen relationship of the genera Opitutus and Didymococcus (Verrucomicrobia: Opitutaceae).</title>
        <authorList>
            <person name="Tegtmeier D."/>
            <person name="Belitz A."/>
            <person name="Radek R."/>
            <person name="Heimerl T."/>
            <person name="Brune A."/>
        </authorList>
    </citation>
    <scope>NUCLEOTIDE SEQUENCE [LARGE SCALE GENOMIC DNA]</scope>
    <source>
        <strain evidence="2 3">Ho45</strain>
    </source>
</reference>
<dbReference type="AlphaFoldDB" id="A0A2U8E1T6"/>
<evidence type="ECO:0000313" key="2">
    <source>
        <dbReference type="EMBL" id="AWI08823.1"/>
    </source>
</evidence>
<organism evidence="2 3">
    <name type="scientific">Ereboglobus luteus</name>
    <dbReference type="NCBI Taxonomy" id="1796921"/>
    <lineage>
        <taxon>Bacteria</taxon>
        <taxon>Pseudomonadati</taxon>
        <taxon>Verrucomicrobiota</taxon>
        <taxon>Opitutia</taxon>
        <taxon>Opitutales</taxon>
        <taxon>Opitutaceae</taxon>
        <taxon>Ereboglobus</taxon>
    </lineage>
</organism>
<protein>
    <submittedName>
        <fullName evidence="2">Hydrolase TatD</fullName>
    </submittedName>
</protein>